<keyword evidence="3" id="KW-1185">Reference proteome</keyword>
<evidence type="ECO:0000313" key="2">
    <source>
        <dbReference type="EMBL" id="KIY50125.1"/>
    </source>
</evidence>
<accession>A0A0D7AIH0</accession>
<protein>
    <recommendedName>
        <fullName evidence="1">Retroviral polymerase SH3-like domain-containing protein</fullName>
    </recommendedName>
</protein>
<dbReference type="Pfam" id="PF25597">
    <property type="entry name" value="SH3_retrovirus"/>
    <property type="match status" value="1"/>
</dbReference>
<dbReference type="EMBL" id="KN881676">
    <property type="protein sequence ID" value="KIY50125.1"/>
    <property type="molecule type" value="Genomic_DNA"/>
</dbReference>
<gene>
    <name evidence="2" type="ORF">FISHEDRAFT_39514</name>
</gene>
<sequence>MRIAVNLPRFLWAEAVHHAYWVRNRAFTRAIPQLWVKKRYNEMDGKFGSLVKMGHFVGVDEESKGIRVWYPGTRRVIVERDFYWSP</sequence>
<name>A0A0D7AIH0_9AGAR</name>
<dbReference type="Proteomes" id="UP000054144">
    <property type="component" value="Unassembled WGS sequence"/>
</dbReference>
<feature type="non-terminal residue" evidence="2">
    <location>
        <position position="86"/>
    </location>
</feature>
<dbReference type="InterPro" id="IPR057670">
    <property type="entry name" value="SH3_retrovirus"/>
</dbReference>
<dbReference type="AlphaFoldDB" id="A0A0D7AIH0"/>
<evidence type="ECO:0000259" key="1">
    <source>
        <dbReference type="Pfam" id="PF25597"/>
    </source>
</evidence>
<evidence type="ECO:0000313" key="3">
    <source>
        <dbReference type="Proteomes" id="UP000054144"/>
    </source>
</evidence>
<proteinExistence type="predicted"/>
<organism evidence="2 3">
    <name type="scientific">Fistulina hepatica ATCC 64428</name>
    <dbReference type="NCBI Taxonomy" id="1128425"/>
    <lineage>
        <taxon>Eukaryota</taxon>
        <taxon>Fungi</taxon>
        <taxon>Dikarya</taxon>
        <taxon>Basidiomycota</taxon>
        <taxon>Agaricomycotina</taxon>
        <taxon>Agaricomycetes</taxon>
        <taxon>Agaricomycetidae</taxon>
        <taxon>Agaricales</taxon>
        <taxon>Fistulinaceae</taxon>
        <taxon>Fistulina</taxon>
    </lineage>
</organism>
<feature type="domain" description="Retroviral polymerase SH3-like" evidence="1">
    <location>
        <begin position="42"/>
        <end position="81"/>
    </location>
</feature>
<reference evidence="2 3" key="1">
    <citation type="journal article" date="2015" name="Fungal Genet. Biol.">
        <title>Evolution of novel wood decay mechanisms in Agaricales revealed by the genome sequences of Fistulina hepatica and Cylindrobasidium torrendii.</title>
        <authorList>
            <person name="Floudas D."/>
            <person name="Held B.W."/>
            <person name="Riley R."/>
            <person name="Nagy L.G."/>
            <person name="Koehler G."/>
            <person name="Ransdell A.S."/>
            <person name="Younus H."/>
            <person name="Chow J."/>
            <person name="Chiniquy J."/>
            <person name="Lipzen A."/>
            <person name="Tritt A."/>
            <person name="Sun H."/>
            <person name="Haridas S."/>
            <person name="LaButti K."/>
            <person name="Ohm R.A."/>
            <person name="Kues U."/>
            <person name="Blanchette R.A."/>
            <person name="Grigoriev I.V."/>
            <person name="Minto R.E."/>
            <person name="Hibbett D.S."/>
        </authorList>
    </citation>
    <scope>NUCLEOTIDE SEQUENCE [LARGE SCALE GENOMIC DNA]</scope>
    <source>
        <strain evidence="2 3">ATCC 64428</strain>
    </source>
</reference>
<dbReference type="OrthoDB" id="2640446at2759"/>